<proteinExistence type="predicted"/>
<reference evidence="2 3" key="1">
    <citation type="journal article" date="2019" name="Commun. Biol.">
        <title>The bagworm genome reveals a unique fibroin gene that provides high tensile strength.</title>
        <authorList>
            <person name="Kono N."/>
            <person name="Nakamura H."/>
            <person name="Ohtoshi R."/>
            <person name="Tomita M."/>
            <person name="Numata K."/>
            <person name="Arakawa K."/>
        </authorList>
    </citation>
    <scope>NUCLEOTIDE SEQUENCE [LARGE SCALE GENOMIC DNA]</scope>
</reference>
<evidence type="ECO:0000313" key="2">
    <source>
        <dbReference type="EMBL" id="GBP54861.1"/>
    </source>
</evidence>
<dbReference type="EMBL" id="BGZK01000656">
    <property type="protein sequence ID" value="GBP54861.1"/>
    <property type="molecule type" value="Genomic_DNA"/>
</dbReference>
<accession>A0A4C1WU71</accession>
<evidence type="ECO:0000256" key="1">
    <source>
        <dbReference type="SAM" id="MobiDB-lite"/>
    </source>
</evidence>
<sequence>MNVLPVSRLRIANIAQITNETPEQRQQRPDVINERVRTQLLSTYTKTGCGSEPQKEDISRFNRSPPSLTSLSVSCSTARPAAARAPAPRSTTVRDTVRVRSLLDKGASATRVCPLRNIPCCFGKILENKRAATWRGSVKKKRDNCKSDSHSKGFVPPYNIYITAKVFILNSIHQVRSSSLAYKAQEQIIKGRPVTDGQRDSGTLMIGSRWHSLSTKPLKSDCSVPNGHLPLRTVKLWRVPAAGDLRLPDQLAGPTCIIKYLVTDTTALFSDKRSRPLTHIGFPAKMAKGNLYSFIMPAIVDPFPPSVRCNSSGNGNGSSGAAAAQRAARRHPRSAQQAGEEPARAPQECFELLKRQLPATPTTRRRPTSPYWALPSDTFRQHQCCAPERLTKLIYQQIQTSLGIGVKILHEYLARYDSMNALRKTKSDFDRVIPAAITEPCAHATFMTECSMASFI</sequence>
<dbReference type="AlphaFoldDB" id="A0A4C1WU71"/>
<keyword evidence="3" id="KW-1185">Reference proteome</keyword>
<gene>
    <name evidence="2" type="ORF">EVAR_11612_1</name>
</gene>
<protein>
    <submittedName>
        <fullName evidence="2">Uncharacterized protein</fullName>
    </submittedName>
</protein>
<organism evidence="2 3">
    <name type="scientific">Eumeta variegata</name>
    <name type="common">Bagworm moth</name>
    <name type="synonym">Eumeta japonica</name>
    <dbReference type="NCBI Taxonomy" id="151549"/>
    <lineage>
        <taxon>Eukaryota</taxon>
        <taxon>Metazoa</taxon>
        <taxon>Ecdysozoa</taxon>
        <taxon>Arthropoda</taxon>
        <taxon>Hexapoda</taxon>
        <taxon>Insecta</taxon>
        <taxon>Pterygota</taxon>
        <taxon>Neoptera</taxon>
        <taxon>Endopterygota</taxon>
        <taxon>Lepidoptera</taxon>
        <taxon>Glossata</taxon>
        <taxon>Ditrysia</taxon>
        <taxon>Tineoidea</taxon>
        <taxon>Psychidae</taxon>
        <taxon>Oiketicinae</taxon>
        <taxon>Eumeta</taxon>
    </lineage>
</organism>
<feature type="region of interest" description="Disordered" evidence="1">
    <location>
        <begin position="310"/>
        <end position="345"/>
    </location>
</feature>
<evidence type="ECO:0000313" key="3">
    <source>
        <dbReference type="Proteomes" id="UP000299102"/>
    </source>
</evidence>
<dbReference type="Proteomes" id="UP000299102">
    <property type="component" value="Unassembled WGS sequence"/>
</dbReference>
<comment type="caution">
    <text evidence="2">The sequence shown here is derived from an EMBL/GenBank/DDBJ whole genome shotgun (WGS) entry which is preliminary data.</text>
</comment>
<name>A0A4C1WU71_EUMVA</name>